<dbReference type="Gene3D" id="3.40.50.1820">
    <property type="entry name" value="alpha/beta hydrolase"/>
    <property type="match status" value="1"/>
</dbReference>
<dbReference type="PRINTS" id="PR00111">
    <property type="entry name" value="ABHYDROLASE"/>
</dbReference>
<dbReference type="EMBL" id="QUSW01000005">
    <property type="protein sequence ID" value="RQP23178.1"/>
    <property type="molecule type" value="Genomic_DNA"/>
</dbReference>
<keyword evidence="3" id="KW-1185">Reference proteome</keyword>
<accession>A0A3N7HM07</accession>
<reference evidence="2 3" key="2">
    <citation type="submission" date="2018-12" db="EMBL/GenBank/DDBJ databases">
        <title>Rhizobacter gummiphilus sp. nov., a rubber-degrading bacterium isolated from the soil of a botanical garden in Japan.</title>
        <authorList>
            <person name="Shunsuke S.S."/>
        </authorList>
    </citation>
    <scope>NUCLEOTIDE SEQUENCE [LARGE SCALE GENOMIC DNA]</scope>
    <source>
        <strain evidence="2 3">S-16</strain>
    </source>
</reference>
<gene>
    <name evidence="2" type="ORF">DZC73_18875</name>
</gene>
<dbReference type="OrthoDB" id="5853561at2"/>
<name>A0A3N7HM07_9BURK</name>
<dbReference type="AlphaFoldDB" id="A0A3N7HM07"/>
<dbReference type="InterPro" id="IPR000073">
    <property type="entry name" value="AB_hydrolase_1"/>
</dbReference>
<keyword evidence="2" id="KW-0378">Hydrolase</keyword>
<feature type="domain" description="AB hydrolase-1" evidence="1">
    <location>
        <begin position="21"/>
        <end position="243"/>
    </location>
</feature>
<organism evidence="2 3">
    <name type="scientific">Piscinibacter terrae</name>
    <dbReference type="NCBI Taxonomy" id="2496871"/>
    <lineage>
        <taxon>Bacteria</taxon>
        <taxon>Pseudomonadati</taxon>
        <taxon>Pseudomonadota</taxon>
        <taxon>Betaproteobacteria</taxon>
        <taxon>Burkholderiales</taxon>
        <taxon>Sphaerotilaceae</taxon>
        <taxon>Piscinibacter</taxon>
    </lineage>
</organism>
<proteinExistence type="predicted"/>
<dbReference type="SUPFAM" id="SSF53474">
    <property type="entry name" value="alpha/beta-Hydrolases"/>
    <property type="match status" value="1"/>
</dbReference>
<dbReference type="RefSeq" id="WP_124541925.1">
    <property type="nucleotide sequence ID" value="NZ_QUSW01000005.1"/>
</dbReference>
<dbReference type="PANTHER" id="PTHR43689">
    <property type="entry name" value="HYDROLASE"/>
    <property type="match status" value="1"/>
</dbReference>
<evidence type="ECO:0000259" key="1">
    <source>
        <dbReference type="Pfam" id="PF12697"/>
    </source>
</evidence>
<evidence type="ECO:0000313" key="2">
    <source>
        <dbReference type="EMBL" id="RQP23178.1"/>
    </source>
</evidence>
<dbReference type="GO" id="GO:0016787">
    <property type="term" value="F:hydrolase activity"/>
    <property type="evidence" value="ECO:0007669"/>
    <property type="project" value="UniProtKB-KW"/>
</dbReference>
<dbReference type="PANTHER" id="PTHR43689:SF8">
    <property type="entry name" value="ALPHA_BETA-HYDROLASES SUPERFAMILY PROTEIN"/>
    <property type="match status" value="1"/>
</dbReference>
<protein>
    <submittedName>
        <fullName evidence="2">Alpha/beta fold hydrolase</fullName>
    </submittedName>
</protein>
<evidence type="ECO:0000313" key="3">
    <source>
        <dbReference type="Proteomes" id="UP000267464"/>
    </source>
</evidence>
<comment type="caution">
    <text evidence="2">The sequence shown here is derived from an EMBL/GenBank/DDBJ whole genome shotgun (WGS) entry which is preliminary data.</text>
</comment>
<dbReference type="Pfam" id="PF12697">
    <property type="entry name" value="Abhydrolase_6"/>
    <property type="match status" value="1"/>
</dbReference>
<dbReference type="Proteomes" id="UP000267464">
    <property type="component" value="Unassembled WGS sequence"/>
</dbReference>
<sequence length="254" mass="27062">MNTPASSIPLALLERGDGPHVLVLHGGAGPLSVAAFVETMSARAHVVAPTHPGFAGTERPEALDSIGKLADAYARLIEDRGWRDVLVIGFSIGGWIAAELALRAAERLRGVVLVDAAGIEVAGEPVADVFSMSPRELSTLSYADADRFFVDPATFPPERLAAMAANFRALAVYGRALNMADPTLAPRLAKATTPALLVWGANDGVTTPAYGRRFAQAWPGSRFELIERCGHLPQIEQPQALMAAIESFEEALRR</sequence>
<reference evidence="2 3" key="1">
    <citation type="submission" date="2018-08" db="EMBL/GenBank/DDBJ databases">
        <authorList>
            <person name="Khan S.A."/>
            <person name="Jeon C.O."/>
            <person name="Chun B.H."/>
            <person name="Jeong S.E."/>
        </authorList>
    </citation>
    <scope>NUCLEOTIDE SEQUENCE [LARGE SCALE GENOMIC DNA]</scope>
    <source>
        <strain evidence="2 3">S-16</strain>
    </source>
</reference>
<dbReference type="InterPro" id="IPR029058">
    <property type="entry name" value="AB_hydrolase_fold"/>
</dbReference>